<keyword evidence="1" id="KW-0732">Signal</keyword>
<dbReference type="CDD" id="cd13611">
    <property type="entry name" value="PBP2_YehZ"/>
    <property type="match status" value="1"/>
</dbReference>
<name>A0A4R2QVK4_9PSEU</name>
<comment type="caution">
    <text evidence="3">The sequence shown here is derived from an EMBL/GenBank/DDBJ whole genome shotgun (WGS) entry which is preliminary data.</text>
</comment>
<dbReference type="PROSITE" id="PS51257">
    <property type="entry name" value="PROKAR_LIPOPROTEIN"/>
    <property type="match status" value="1"/>
</dbReference>
<protein>
    <submittedName>
        <fullName evidence="3">Osmoprotectant transport system substrate-binding protein</fullName>
    </submittedName>
</protein>
<evidence type="ECO:0000259" key="2">
    <source>
        <dbReference type="Pfam" id="PF04069"/>
    </source>
</evidence>
<dbReference type="InterPro" id="IPR007210">
    <property type="entry name" value="ABC_Gly_betaine_transp_sub-bd"/>
</dbReference>
<dbReference type="Gene3D" id="3.40.190.10">
    <property type="entry name" value="Periplasmic binding protein-like II"/>
    <property type="match status" value="1"/>
</dbReference>
<organism evidence="3 4">
    <name type="scientific">Tamaricihabitans halophyticus</name>
    <dbReference type="NCBI Taxonomy" id="1262583"/>
    <lineage>
        <taxon>Bacteria</taxon>
        <taxon>Bacillati</taxon>
        <taxon>Actinomycetota</taxon>
        <taxon>Actinomycetes</taxon>
        <taxon>Pseudonocardiales</taxon>
        <taxon>Pseudonocardiaceae</taxon>
        <taxon>Tamaricihabitans</taxon>
    </lineage>
</organism>
<feature type="domain" description="ABC-type glycine betaine transport system substrate-binding" evidence="2">
    <location>
        <begin position="52"/>
        <end position="317"/>
    </location>
</feature>
<dbReference type="RefSeq" id="WP_132876867.1">
    <property type="nucleotide sequence ID" value="NZ_SLXQ01000003.1"/>
</dbReference>
<dbReference type="GO" id="GO:0022857">
    <property type="term" value="F:transmembrane transporter activity"/>
    <property type="evidence" value="ECO:0007669"/>
    <property type="project" value="InterPro"/>
</dbReference>
<evidence type="ECO:0000256" key="1">
    <source>
        <dbReference type="SAM" id="SignalP"/>
    </source>
</evidence>
<gene>
    <name evidence="3" type="ORF">EV191_103134</name>
</gene>
<dbReference type="AlphaFoldDB" id="A0A4R2QVK4"/>
<reference evidence="3 4" key="1">
    <citation type="submission" date="2019-03" db="EMBL/GenBank/DDBJ databases">
        <title>Genomic Encyclopedia of Type Strains, Phase IV (KMG-IV): sequencing the most valuable type-strain genomes for metagenomic binning, comparative biology and taxonomic classification.</title>
        <authorList>
            <person name="Goeker M."/>
        </authorList>
    </citation>
    <scope>NUCLEOTIDE SEQUENCE [LARGE SCALE GENOMIC DNA]</scope>
    <source>
        <strain evidence="3 4">DSM 45765</strain>
    </source>
</reference>
<keyword evidence="4" id="KW-1185">Reference proteome</keyword>
<feature type="chain" id="PRO_5020868240" evidence="1">
    <location>
        <begin position="22"/>
        <end position="327"/>
    </location>
</feature>
<feature type="signal peptide" evidence="1">
    <location>
        <begin position="1"/>
        <end position="21"/>
    </location>
</feature>
<dbReference type="Gene3D" id="3.40.190.120">
    <property type="entry name" value="Osmoprotection protein (prox), domain 2"/>
    <property type="match status" value="1"/>
</dbReference>
<proteinExistence type="predicted"/>
<dbReference type="Proteomes" id="UP000294911">
    <property type="component" value="Unassembled WGS sequence"/>
</dbReference>
<sequence length="327" mass="35718">MRLPRLKTRLAALALAGSAFAVSACGLEATAALPFSVEPGSIKHQPELEGVQITVASKDFTEQIILSYITQLALQAAGADVVDFSNIAGSASARQALEKGEVDVTWEYTGTGWLNYLGQDEQIPDEQEMYDRVKAADLRENGIVWLDYSELNNTYAFALSKKSAKQLDVDTVSELAEELRKRPNQAVYCLETEFASRPDGMPGAVNTYDLPVTETKNFGTGAVYAALNDGNCQVGEVFTTDGRILALGLKVLEDDKQFFPQYNAAPTLREDFYQENPKIAEVLKPISDALNNDEMIKMGARVDVDGESAPDVARDWLVDKGFVTNPS</sequence>
<accession>A0A4R2QVK4</accession>
<dbReference type="OrthoDB" id="9781705at2"/>
<evidence type="ECO:0000313" key="4">
    <source>
        <dbReference type="Proteomes" id="UP000294911"/>
    </source>
</evidence>
<dbReference type="GO" id="GO:0043190">
    <property type="term" value="C:ATP-binding cassette (ABC) transporter complex"/>
    <property type="evidence" value="ECO:0007669"/>
    <property type="project" value="InterPro"/>
</dbReference>
<dbReference type="Pfam" id="PF04069">
    <property type="entry name" value="OpuAC"/>
    <property type="match status" value="1"/>
</dbReference>
<dbReference type="SUPFAM" id="SSF53850">
    <property type="entry name" value="Periplasmic binding protein-like II"/>
    <property type="match status" value="1"/>
</dbReference>
<evidence type="ECO:0000313" key="3">
    <source>
        <dbReference type="EMBL" id="TCP54093.1"/>
    </source>
</evidence>
<dbReference type="EMBL" id="SLXQ01000003">
    <property type="protein sequence ID" value="TCP54093.1"/>
    <property type="molecule type" value="Genomic_DNA"/>
</dbReference>